<dbReference type="Gene3D" id="3.40.50.150">
    <property type="entry name" value="Vaccinia Virus protein VP39"/>
    <property type="match status" value="1"/>
</dbReference>
<evidence type="ECO:0000313" key="2">
    <source>
        <dbReference type="EMBL" id="SNZ08844.1"/>
    </source>
</evidence>
<reference evidence="2 3" key="1">
    <citation type="submission" date="2017-09" db="EMBL/GenBank/DDBJ databases">
        <authorList>
            <person name="Ehlers B."/>
            <person name="Leendertz F.H."/>
        </authorList>
    </citation>
    <scope>NUCLEOTIDE SEQUENCE [LARGE SCALE GENOMIC DNA]</scope>
    <source>
        <strain evidence="2 3">DSM 18289</strain>
    </source>
</reference>
<keyword evidence="3" id="KW-1185">Reference proteome</keyword>
<dbReference type="InterPro" id="IPR013217">
    <property type="entry name" value="Methyltransf_12"/>
</dbReference>
<evidence type="ECO:0000259" key="1">
    <source>
        <dbReference type="Pfam" id="PF08242"/>
    </source>
</evidence>
<keyword evidence="2" id="KW-0808">Transferase</keyword>
<organism evidence="2 3">
    <name type="scientific">Cohaesibacter gelatinilyticus</name>
    <dbReference type="NCBI Taxonomy" id="372072"/>
    <lineage>
        <taxon>Bacteria</taxon>
        <taxon>Pseudomonadati</taxon>
        <taxon>Pseudomonadota</taxon>
        <taxon>Alphaproteobacteria</taxon>
        <taxon>Hyphomicrobiales</taxon>
        <taxon>Cohaesibacteraceae</taxon>
    </lineage>
</organism>
<dbReference type="GO" id="GO:0032259">
    <property type="term" value="P:methylation"/>
    <property type="evidence" value="ECO:0007669"/>
    <property type="project" value="UniProtKB-KW"/>
</dbReference>
<dbReference type="InterPro" id="IPR029063">
    <property type="entry name" value="SAM-dependent_MTases_sf"/>
</dbReference>
<dbReference type="Pfam" id="PF08242">
    <property type="entry name" value="Methyltransf_12"/>
    <property type="match status" value="1"/>
</dbReference>
<sequence>MTQQVIDWQTTQDDDYLELCIERLSGAPLYWVEQFIDIINQKTASSQQAPVSLNDIGCCTGAFNVGIRDQANKEIDYQGYDISSIYLEVAKQHFPESHFDLLDIAKSQPRDTDISVMSGTLEHIDEWQTAIKHICQSTKRFVLMRTFLGTTHEMAYYYKPGAESPYPIYQFTFQQLHEEADKNGFSIEVMRDKATDSIPKYLGCSITRTQYVCLLTARG</sequence>
<protein>
    <submittedName>
        <fullName evidence="2">Methyltransferase domain-containing protein</fullName>
    </submittedName>
</protein>
<name>A0A285NH77_9HYPH</name>
<dbReference type="EMBL" id="OBEL01000001">
    <property type="protein sequence ID" value="SNZ08844.1"/>
    <property type="molecule type" value="Genomic_DNA"/>
</dbReference>
<dbReference type="SUPFAM" id="SSF53335">
    <property type="entry name" value="S-adenosyl-L-methionine-dependent methyltransferases"/>
    <property type="match status" value="1"/>
</dbReference>
<evidence type="ECO:0000313" key="3">
    <source>
        <dbReference type="Proteomes" id="UP000219439"/>
    </source>
</evidence>
<gene>
    <name evidence="2" type="ORF">SAMN06265368_1842</name>
</gene>
<keyword evidence="2" id="KW-0489">Methyltransferase</keyword>
<dbReference type="RefSeq" id="WP_097152952.1">
    <property type="nucleotide sequence ID" value="NZ_OBEL01000001.1"/>
</dbReference>
<proteinExistence type="predicted"/>
<dbReference type="GO" id="GO:0008168">
    <property type="term" value="F:methyltransferase activity"/>
    <property type="evidence" value="ECO:0007669"/>
    <property type="project" value="UniProtKB-KW"/>
</dbReference>
<feature type="domain" description="Methyltransferase type 12" evidence="1">
    <location>
        <begin position="55"/>
        <end position="136"/>
    </location>
</feature>
<dbReference type="AlphaFoldDB" id="A0A285NH77"/>
<dbReference type="OrthoDB" id="9800454at2"/>
<dbReference type="Proteomes" id="UP000219439">
    <property type="component" value="Unassembled WGS sequence"/>
</dbReference>
<accession>A0A285NH77</accession>